<sequence>MLPQIRREPSLLLRRALEEGQKENLGDVDSENESLRRTLGHRSASPSGFDCVYTMDYKLCATLSADMAVINGRSRMGCKRFNHGPASGSGSDHPSPAPQLLL</sequence>
<evidence type="ECO:0000256" key="1">
    <source>
        <dbReference type="SAM" id="MobiDB-lite"/>
    </source>
</evidence>
<keyword evidence="3" id="KW-1185">Reference proteome</keyword>
<reference evidence="2 3" key="1">
    <citation type="submission" date="2019-04" db="EMBL/GenBank/DDBJ databases">
        <title>Chromosome genome assembly for Takifugu flavidus.</title>
        <authorList>
            <person name="Xiao S."/>
        </authorList>
    </citation>
    <scope>NUCLEOTIDE SEQUENCE [LARGE SCALE GENOMIC DNA]</scope>
    <source>
        <strain evidence="2">HTHZ2018</strain>
        <tissue evidence="2">Muscle</tissue>
    </source>
</reference>
<name>A0A5C6NEH6_9TELE</name>
<feature type="region of interest" description="Disordered" evidence="1">
    <location>
        <begin position="79"/>
        <end position="102"/>
    </location>
</feature>
<dbReference type="EMBL" id="RHFK02000014">
    <property type="protein sequence ID" value="TWW65278.1"/>
    <property type="molecule type" value="Genomic_DNA"/>
</dbReference>
<organism evidence="2 3">
    <name type="scientific">Takifugu flavidus</name>
    <name type="common">sansaifugu</name>
    <dbReference type="NCBI Taxonomy" id="433684"/>
    <lineage>
        <taxon>Eukaryota</taxon>
        <taxon>Metazoa</taxon>
        <taxon>Chordata</taxon>
        <taxon>Craniata</taxon>
        <taxon>Vertebrata</taxon>
        <taxon>Euteleostomi</taxon>
        <taxon>Actinopterygii</taxon>
        <taxon>Neopterygii</taxon>
        <taxon>Teleostei</taxon>
        <taxon>Neoteleostei</taxon>
        <taxon>Acanthomorphata</taxon>
        <taxon>Eupercaria</taxon>
        <taxon>Tetraodontiformes</taxon>
        <taxon>Tetradontoidea</taxon>
        <taxon>Tetraodontidae</taxon>
        <taxon>Takifugu</taxon>
    </lineage>
</organism>
<dbReference type="Proteomes" id="UP000324091">
    <property type="component" value="Chromosome 21"/>
</dbReference>
<proteinExistence type="predicted"/>
<comment type="caution">
    <text evidence="2">The sequence shown here is derived from an EMBL/GenBank/DDBJ whole genome shotgun (WGS) entry which is preliminary data.</text>
</comment>
<protein>
    <submittedName>
        <fullName evidence="2">Uncharacterized protein</fullName>
    </submittedName>
</protein>
<dbReference type="AlphaFoldDB" id="A0A5C6NEH6"/>
<evidence type="ECO:0000313" key="3">
    <source>
        <dbReference type="Proteomes" id="UP000324091"/>
    </source>
</evidence>
<gene>
    <name evidence="2" type="ORF">D4764_21G0001780</name>
</gene>
<evidence type="ECO:0000313" key="2">
    <source>
        <dbReference type="EMBL" id="TWW65278.1"/>
    </source>
</evidence>
<accession>A0A5C6NEH6</accession>